<gene>
    <name evidence="1" type="ORF">SAMN04244570_3585</name>
</gene>
<dbReference type="EMBL" id="FUYJ01000009">
    <property type="protein sequence ID" value="SKB05204.1"/>
    <property type="molecule type" value="Genomic_DNA"/>
</dbReference>
<dbReference type="RefSeq" id="WP_078818544.1">
    <property type="nucleotide sequence ID" value="NZ_FUYJ01000009.1"/>
</dbReference>
<reference evidence="2" key="1">
    <citation type="submission" date="2017-02" db="EMBL/GenBank/DDBJ databases">
        <authorList>
            <person name="Varghese N."/>
            <person name="Submissions S."/>
        </authorList>
    </citation>
    <scope>NUCLEOTIDE SEQUENCE [LARGE SCALE GENOMIC DNA]</scope>
    <source>
        <strain evidence="2">DSM 23966</strain>
    </source>
</reference>
<dbReference type="Proteomes" id="UP000190042">
    <property type="component" value="Unassembled WGS sequence"/>
</dbReference>
<sequence>MNQLSFDDLLDAECELIYCQLSSGFHWLRITSGHTPSAVADRVHFTLHGYDYLYETTEGKEETIGLFDGPVKIVNWNEGLAYG</sequence>
<evidence type="ECO:0000313" key="2">
    <source>
        <dbReference type="Proteomes" id="UP000190042"/>
    </source>
</evidence>
<accession>A0A1T4YTP6</accession>
<organism evidence="1 2">
    <name type="scientific">Sporosarcina newyorkensis</name>
    <dbReference type="NCBI Taxonomy" id="759851"/>
    <lineage>
        <taxon>Bacteria</taxon>
        <taxon>Bacillati</taxon>
        <taxon>Bacillota</taxon>
        <taxon>Bacilli</taxon>
        <taxon>Bacillales</taxon>
        <taxon>Caryophanaceae</taxon>
        <taxon>Sporosarcina</taxon>
    </lineage>
</organism>
<protein>
    <submittedName>
        <fullName evidence="1">Uncharacterized protein</fullName>
    </submittedName>
</protein>
<keyword evidence="2" id="KW-1185">Reference proteome</keyword>
<evidence type="ECO:0000313" key="1">
    <source>
        <dbReference type="EMBL" id="SKB05204.1"/>
    </source>
</evidence>
<dbReference type="AlphaFoldDB" id="A0A1T4YTP6"/>
<proteinExistence type="predicted"/>
<name>A0A1T4YTP6_9BACL</name>